<comment type="subcellular location">
    <subcellularLocation>
        <location evidence="1">Cell membrane</location>
        <topology evidence="1">Multi-pass membrane protein</topology>
    </subcellularLocation>
</comment>
<dbReference type="InterPro" id="IPR011701">
    <property type="entry name" value="MFS"/>
</dbReference>
<feature type="transmembrane region" description="Helical" evidence="6">
    <location>
        <begin position="280"/>
        <end position="299"/>
    </location>
</feature>
<evidence type="ECO:0000313" key="8">
    <source>
        <dbReference type="EMBL" id="QOV36555.1"/>
    </source>
</evidence>
<dbReference type="EMBL" id="CP063373">
    <property type="protein sequence ID" value="QOV36555.1"/>
    <property type="molecule type" value="Genomic_DNA"/>
</dbReference>
<evidence type="ECO:0000256" key="3">
    <source>
        <dbReference type="ARBA" id="ARBA00022692"/>
    </source>
</evidence>
<dbReference type="InterPro" id="IPR020846">
    <property type="entry name" value="MFS_dom"/>
</dbReference>
<name>A0A7M2SLH5_9ACTN</name>
<dbReference type="PANTHER" id="PTHR23513">
    <property type="entry name" value="INTEGRAL MEMBRANE EFFLUX PROTEIN-RELATED"/>
    <property type="match status" value="1"/>
</dbReference>
<dbReference type="GO" id="GO:0005886">
    <property type="term" value="C:plasma membrane"/>
    <property type="evidence" value="ECO:0007669"/>
    <property type="project" value="UniProtKB-SubCell"/>
</dbReference>
<protein>
    <submittedName>
        <fullName evidence="8">MFS transporter</fullName>
    </submittedName>
</protein>
<gene>
    <name evidence="8" type="ORF">IM697_42370</name>
</gene>
<dbReference type="Gene3D" id="1.20.1250.20">
    <property type="entry name" value="MFS general substrate transporter like domains"/>
    <property type="match status" value="1"/>
</dbReference>
<feature type="transmembrane region" description="Helical" evidence="6">
    <location>
        <begin position="104"/>
        <end position="122"/>
    </location>
</feature>
<dbReference type="Proteomes" id="UP000594205">
    <property type="component" value="Chromosome"/>
</dbReference>
<keyword evidence="5 6" id="KW-0472">Membrane</keyword>
<evidence type="ECO:0000259" key="7">
    <source>
        <dbReference type="PROSITE" id="PS50850"/>
    </source>
</evidence>
<accession>A0A7M2SLH5</accession>
<sequence>MTFRTLTELPSAFRWLLAGRTMAILGNTVAPIGLALAIIDADGSAATIGIVVGARSAGNLLFVLAGGILADRFPRSVVLEGSSAASAITQGVVAWYVLSGGGSVVPLTLLALLNGICAAFASPASSALLPQTVPSTMRSQANAAMRLTLNLCAVASGALAALFLLVADPGWLIAFDALCFAVAGVLFSRVRVPAGTASKKESLMSQLRGGWVAFSEQKWLWQAIVGSTVMNLCFSGTIPVLGPILAEETFGSHLWGLVLGAQVGGLTVAAVLIMRSGRRISLRAGLLALPLGAALPLTLGVHPTFAVLLLAAFVGGLSMEVFGTVWETTLQDRIEPDKLGRVYSYDALGSFIGVPLGQVLVGPVSAELTPRTTLVIAGVLMVGAALAIARALGGERAAIKAA</sequence>
<evidence type="ECO:0000256" key="1">
    <source>
        <dbReference type="ARBA" id="ARBA00004651"/>
    </source>
</evidence>
<feature type="transmembrane region" description="Helical" evidence="6">
    <location>
        <begin position="12"/>
        <end position="39"/>
    </location>
</feature>
<keyword evidence="3 6" id="KW-0812">Transmembrane</keyword>
<feature type="transmembrane region" description="Helical" evidence="6">
    <location>
        <begin position="45"/>
        <end position="70"/>
    </location>
</feature>
<evidence type="ECO:0000256" key="4">
    <source>
        <dbReference type="ARBA" id="ARBA00022989"/>
    </source>
</evidence>
<reference evidence="8 9" key="1">
    <citation type="submission" date="2020-10" db="EMBL/GenBank/DDBJ databases">
        <title>Streptomyces ferrugineus complate genome analysis.</title>
        <authorList>
            <person name="Anwar N."/>
        </authorList>
    </citation>
    <scope>NUCLEOTIDE SEQUENCE [LARGE SCALE GENOMIC DNA]</scope>
    <source>
        <strain evidence="8 9">CCTCC AA2014009</strain>
    </source>
</reference>
<feature type="domain" description="Major facilitator superfamily (MFS) profile" evidence="7">
    <location>
        <begin position="7"/>
        <end position="396"/>
    </location>
</feature>
<dbReference type="CDD" id="cd06173">
    <property type="entry name" value="MFS_MefA_like"/>
    <property type="match status" value="1"/>
</dbReference>
<keyword evidence="2" id="KW-1003">Cell membrane</keyword>
<feature type="transmembrane region" description="Helical" evidence="6">
    <location>
        <begin position="143"/>
        <end position="165"/>
    </location>
</feature>
<evidence type="ECO:0000313" key="9">
    <source>
        <dbReference type="Proteomes" id="UP000594205"/>
    </source>
</evidence>
<feature type="transmembrane region" description="Helical" evidence="6">
    <location>
        <begin position="305"/>
        <end position="326"/>
    </location>
</feature>
<feature type="transmembrane region" description="Helical" evidence="6">
    <location>
        <begin position="171"/>
        <end position="190"/>
    </location>
</feature>
<evidence type="ECO:0000256" key="2">
    <source>
        <dbReference type="ARBA" id="ARBA00022475"/>
    </source>
</evidence>
<evidence type="ECO:0000256" key="6">
    <source>
        <dbReference type="SAM" id="Phobius"/>
    </source>
</evidence>
<dbReference type="SUPFAM" id="SSF103473">
    <property type="entry name" value="MFS general substrate transporter"/>
    <property type="match status" value="1"/>
</dbReference>
<dbReference type="Pfam" id="PF07690">
    <property type="entry name" value="MFS_1"/>
    <property type="match status" value="1"/>
</dbReference>
<feature type="transmembrane region" description="Helical" evidence="6">
    <location>
        <begin position="347"/>
        <end position="366"/>
    </location>
</feature>
<keyword evidence="9" id="KW-1185">Reference proteome</keyword>
<feature type="transmembrane region" description="Helical" evidence="6">
    <location>
        <begin position="372"/>
        <end position="392"/>
    </location>
</feature>
<proteinExistence type="predicted"/>
<evidence type="ECO:0000256" key="5">
    <source>
        <dbReference type="ARBA" id="ARBA00023136"/>
    </source>
</evidence>
<dbReference type="InterPro" id="IPR036259">
    <property type="entry name" value="MFS_trans_sf"/>
</dbReference>
<dbReference type="PROSITE" id="PS50850">
    <property type="entry name" value="MFS"/>
    <property type="match status" value="1"/>
</dbReference>
<keyword evidence="4 6" id="KW-1133">Transmembrane helix</keyword>
<dbReference type="KEGG" id="sfeu:IM697_42370"/>
<organism evidence="8 9">
    <name type="scientific">Streptomyces ferrugineus</name>
    <dbReference type="NCBI Taxonomy" id="1413221"/>
    <lineage>
        <taxon>Bacteria</taxon>
        <taxon>Bacillati</taxon>
        <taxon>Actinomycetota</taxon>
        <taxon>Actinomycetes</taxon>
        <taxon>Kitasatosporales</taxon>
        <taxon>Streptomycetaceae</taxon>
        <taxon>Streptomyces</taxon>
    </lineage>
</organism>
<dbReference type="GO" id="GO:0022857">
    <property type="term" value="F:transmembrane transporter activity"/>
    <property type="evidence" value="ECO:0007669"/>
    <property type="project" value="InterPro"/>
</dbReference>
<feature type="transmembrane region" description="Helical" evidence="6">
    <location>
        <begin position="77"/>
        <end position="98"/>
    </location>
</feature>
<feature type="transmembrane region" description="Helical" evidence="6">
    <location>
        <begin position="219"/>
        <end position="242"/>
    </location>
</feature>
<dbReference type="AlphaFoldDB" id="A0A7M2SLH5"/>
<feature type="transmembrane region" description="Helical" evidence="6">
    <location>
        <begin position="254"/>
        <end position="273"/>
    </location>
</feature>
<dbReference type="PANTHER" id="PTHR23513:SF11">
    <property type="entry name" value="STAPHYLOFERRIN A TRANSPORTER"/>
    <property type="match status" value="1"/>
</dbReference>